<dbReference type="EMBL" id="JAMRYU010000001">
    <property type="protein sequence ID" value="MDC4238607.1"/>
    <property type="molecule type" value="Genomic_DNA"/>
</dbReference>
<evidence type="ECO:0000256" key="1">
    <source>
        <dbReference type="SAM" id="SignalP"/>
    </source>
</evidence>
<organism evidence="3 4">
    <name type="scientific">Clostridium tertium</name>
    <dbReference type="NCBI Taxonomy" id="1559"/>
    <lineage>
        <taxon>Bacteria</taxon>
        <taxon>Bacillati</taxon>
        <taxon>Bacillota</taxon>
        <taxon>Clostridia</taxon>
        <taxon>Eubacteriales</taxon>
        <taxon>Clostridiaceae</taxon>
        <taxon>Clostridium</taxon>
    </lineage>
</organism>
<dbReference type="SUPFAM" id="SSF48452">
    <property type="entry name" value="TPR-like"/>
    <property type="match status" value="1"/>
</dbReference>
<dbReference type="Pfam" id="PF14559">
    <property type="entry name" value="TPR_19"/>
    <property type="match status" value="1"/>
</dbReference>
<dbReference type="Gene3D" id="1.25.40.10">
    <property type="entry name" value="Tetratricopeptide repeat domain"/>
    <property type="match status" value="1"/>
</dbReference>
<keyword evidence="1" id="KW-0732">Signal</keyword>
<reference evidence="3" key="1">
    <citation type="submission" date="2022-05" db="EMBL/GenBank/DDBJ databases">
        <title>Draft genome sequence of Clostridium tertium strain CP3 isolated from Peru.</title>
        <authorList>
            <person name="Hurtado R."/>
            <person name="Lima L."/>
            <person name="Sousa T."/>
            <person name="Jaiswal A.K."/>
            <person name="Tiwari S."/>
            <person name="Maturrano L."/>
            <person name="Brenig B."/>
            <person name="Azevedo V."/>
        </authorList>
    </citation>
    <scope>NUCLEOTIDE SEQUENCE</scope>
    <source>
        <strain evidence="3">CP3</strain>
    </source>
</reference>
<evidence type="ECO:0000313" key="3">
    <source>
        <dbReference type="EMBL" id="MDC4238607.1"/>
    </source>
</evidence>
<gene>
    <name evidence="3" type="ORF">NE398_00265</name>
</gene>
<feature type="signal peptide" evidence="1">
    <location>
        <begin position="1"/>
        <end position="23"/>
    </location>
</feature>
<protein>
    <submittedName>
        <fullName evidence="3">Tetratricopeptide repeat protein</fullName>
    </submittedName>
</protein>
<dbReference type="Pfam" id="PF07532">
    <property type="entry name" value="Big_4"/>
    <property type="match status" value="1"/>
</dbReference>
<dbReference type="Proteomes" id="UP001141183">
    <property type="component" value="Unassembled WGS sequence"/>
</dbReference>
<evidence type="ECO:0000313" key="4">
    <source>
        <dbReference type="Proteomes" id="UP001141183"/>
    </source>
</evidence>
<proteinExistence type="predicted"/>
<name>A0A9X3XKD1_9CLOT</name>
<dbReference type="InterPro" id="IPR011081">
    <property type="entry name" value="Big_4"/>
</dbReference>
<feature type="domain" description="Bacterial Ig-like" evidence="2">
    <location>
        <begin position="135"/>
        <end position="185"/>
    </location>
</feature>
<dbReference type="AlphaFoldDB" id="A0A9X3XKD1"/>
<evidence type="ECO:0000259" key="2">
    <source>
        <dbReference type="Pfam" id="PF07532"/>
    </source>
</evidence>
<sequence length="359" mass="40889">MNKKFIKLTIIPLFLILTSSLFSCTDTTKKVTVSNNTSEEILVEENEVDEAITNAKKLLTDNKYDEAKAYFNKAISLDKSNKDLYLEIKDIYMNSNKYDDAYFIIKSALANNVDTENMKSIAKEISSKFEVIKLADSIYQESEYNLPGSVSTDINGTSLSLPLTWNVATVDTSSAGTFTYYGTNEEYGRHVEFTLTVLKNVYDKQIGCINNIYSIDGKTYIDVDLVEFYFGNEIALREALKDNEKIAYLENGEPYVPDGYYIRNNNSKLTTYEISSNCSFQLLNHDFLALGYNVPPPKNSSINEEASFNDFINYIDLRNPMDIGNLDISDEKPITHRETLCWIELKNGVAYSIYRQYTP</sequence>
<dbReference type="PROSITE" id="PS51257">
    <property type="entry name" value="PROKAR_LIPOPROTEIN"/>
    <property type="match status" value="1"/>
</dbReference>
<feature type="chain" id="PRO_5040933744" evidence="1">
    <location>
        <begin position="24"/>
        <end position="359"/>
    </location>
</feature>
<keyword evidence="4" id="KW-1185">Reference proteome</keyword>
<comment type="caution">
    <text evidence="3">The sequence shown here is derived from an EMBL/GenBank/DDBJ whole genome shotgun (WGS) entry which is preliminary data.</text>
</comment>
<dbReference type="RefSeq" id="WP_008680449.1">
    <property type="nucleotide sequence ID" value="NZ_CABKOG010000003.1"/>
</dbReference>
<accession>A0A9X3XKD1</accession>
<dbReference type="InterPro" id="IPR011990">
    <property type="entry name" value="TPR-like_helical_dom_sf"/>
</dbReference>